<feature type="compositionally biased region" description="Basic and acidic residues" evidence="1">
    <location>
        <begin position="195"/>
        <end position="208"/>
    </location>
</feature>
<feature type="compositionally biased region" description="Low complexity" evidence="1">
    <location>
        <begin position="599"/>
        <end position="608"/>
    </location>
</feature>
<organism evidence="2 3">
    <name type="scientific">Tanacetum coccineum</name>
    <dbReference type="NCBI Taxonomy" id="301880"/>
    <lineage>
        <taxon>Eukaryota</taxon>
        <taxon>Viridiplantae</taxon>
        <taxon>Streptophyta</taxon>
        <taxon>Embryophyta</taxon>
        <taxon>Tracheophyta</taxon>
        <taxon>Spermatophyta</taxon>
        <taxon>Magnoliopsida</taxon>
        <taxon>eudicotyledons</taxon>
        <taxon>Gunneridae</taxon>
        <taxon>Pentapetalae</taxon>
        <taxon>asterids</taxon>
        <taxon>campanulids</taxon>
        <taxon>Asterales</taxon>
        <taxon>Asteraceae</taxon>
        <taxon>Asteroideae</taxon>
        <taxon>Anthemideae</taxon>
        <taxon>Anthemidinae</taxon>
        <taxon>Tanacetum</taxon>
    </lineage>
</organism>
<feature type="region of interest" description="Disordered" evidence="1">
    <location>
        <begin position="165"/>
        <end position="224"/>
    </location>
</feature>
<dbReference type="EMBL" id="BQNB010017076">
    <property type="protein sequence ID" value="GJT59076.1"/>
    <property type="molecule type" value="Genomic_DNA"/>
</dbReference>
<name>A0ABQ5F6Q2_9ASTR</name>
<reference evidence="2" key="1">
    <citation type="journal article" date="2022" name="Int. J. Mol. Sci.">
        <title>Draft Genome of Tanacetum Coccineum: Genomic Comparison of Closely Related Tanacetum-Family Plants.</title>
        <authorList>
            <person name="Yamashiro T."/>
            <person name="Shiraishi A."/>
            <person name="Nakayama K."/>
            <person name="Satake H."/>
        </authorList>
    </citation>
    <scope>NUCLEOTIDE SEQUENCE</scope>
</reference>
<dbReference type="Proteomes" id="UP001151760">
    <property type="component" value="Unassembled WGS sequence"/>
</dbReference>
<feature type="region of interest" description="Disordered" evidence="1">
    <location>
        <begin position="1020"/>
        <end position="1061"/>
    </location>
</feature>
<evidence type="ECO:0000313" key="2">
    <source>
        <dbReference type="EMBL" id="GJT59076.1"/>
    </source>
</evidence>
<feature type="region of interest" description="Disordered" evidence="1">
    <location>
        <begin position="855"/>
        <end position="903"/>
    </location>
</feature>
<sequence>MTTGKRESFSRKAYSRYFGRGFIYRSVGGSWIEVLILKFSSRGFKVFSESNVYSEYGIKLMLAPRSAKAKHSIEFAKVHGIRKFPGSPNGEHSLPKLNSLQYVQAAGENAMLPQIRREGLAKYNSAHVVEGDVLAFGGKAYKQAQREEMRGSLPWTWQLSKRLDDYDRSERSDKRHKSGDRYHPYNQQGSHKSHGQSDDRQRSDRQGSDRQNGGGYSGAGRDQRNRVPAYHGFQCSHRVTSEGYTHPRLQQMWDVDPGECRRAAEEARRFSRVFALNSGIRPAILQLVNLSYSMDCGRFLDTLSCHGYAVVSESQSFICSLYACTRLSVYRIEDQLQEIVGSEVLLDPSGSPWGAPVSVGHERMDSKRGISGSHCSEDRNHFGSRGRFMEGFSTISLPLTKLMGRGEWAERELNMRQRRWLEFLKGYGLKPFSAHPGKANVVADSLSRKSGYVSWYQSGREIISDLVSESSSRMTEKSGQLFRIFDQQTSFAFDDDGILWQVRTMMYHGSHKAQLLVGVCLNRRCASLCQKVFNLSAVRITPLVKLAEMFQQEIVRFHLPRTVLISDHADRRSTVSRLISGKGKSVRKLRDTSKKELSRSQASSERLSSSSGSDLAFLEEDGSTSFSASSASSSLSSWMIVVLAFGLIGGSYVLPLHVNTAFTCSFQVGGGRAQEAEARANVKLVEQHLLDEEVNKIVEGDDSTIDDFVDDMILSQEIPDTRIDPGSNMESPEAMKIDDYVATIEEEESVKATLIWKKVKSVTEASDTPIVTPRITIYSDKEQLQELTGLSRCYGHMMHTMKKTLIHKDNVRALLENVDNTLKEVVPKMVTTTTYGIMKENLPWLVVNVVKKERKHTKPDKYERSSAPLNTYRPEALQKRDHDDHPDDHTKGRRNQSTTSQALHNHKIYTIGFTHNPNHTITQDNYNRDLILRRREERSLNNNLFLGEYECSSLALDRDERRDEKKRLDHLKQDQTMLVIKRFSERKNVFRERKKTGKIHAKRFYVKFCGGEEDEKELVEMGEVGEGPFGKGEGGERGRKGIAMAGVDRDRNVEKEETGRI</sequence>
<reference evidence="2" key="2">
    <citation type="submission" date="2022-01" db="EMBL/GenBank/DDBJ databases">
        <authorList>
            <person name="Yamashiro T."/>
            <person name="Shiraishi A."/>
            <person name="Satake H."/>
            <person name="Nakayama K."/>
        </authorList>
    </citation>
    <scope>NUCLEOTIDE SEQUENCE</scope>
</reference>
<evidence type="ECO:0000313" key="3">
    <source>
        <dbReference type="Proteomes" id="UP001151760"/>
    </source>
</evidence>
<evidence type="ECO:0000256" key="1">
    <source>
        <dbReference type="SAM" id="MobiDB-lite"/>
    </source>
</evidence>
<feature type="compositionally biased region" description="Basic and acidic residues" evidence="1">
    <location>
        <begin position="876"/>
        <end position="890"/>
    </location>
</feature>
<feature type="compositionally biased region" description="Basic and acidic residues" evidence="1">
    <location>
        <begin position="588"/>
        <end position="598"/>
    </location>
</feature>
<proteinExistence type="predicted"/>
<keyword evidence="3" id="KW-1185">Reference proteome</keyword>
<accession>A0ABQ5F6Q2</accession>
<feature type="region of interest" description="Disordered" evidence="1">
    <location>
        <begin position="586"/>
        <end position="608"/>
    </location>
</feature>
<gene>
    <name evidence="2" type="ORF">Tco_1002609</name>
</gene>
<feature type="compositionally biased region" description="Basic and acidic residues" evidence="1">
    <location>
        <begin position="165"/>
        <end position="183"/>
    </location>
</feature>
<feature type="compositionally biased region" description="Basic and acidic residues" evidence="1">
    <location>
        <begin position="1047"/>
        <end position="1061"/>
    </location>
</feature>
<protein>
    <submittedName>
        <fullName evidence="2">Uncharacterized protein</fullName>
    </submittedName>
</protein>
<comment type="caution">
    <text evidence="2">The sequence shown here is derived from an EMBL/GenBank/DDBJ whole genome shotgun (WGS) entry which is preliminary data.</text>
</comment>